<reference evidence="1" key="1">
    <citation type="submission" date="2022-11" db="EMBL/GenBank/DDBJ databases">
        <title>Salinimicrobium profundisediminis sp. nov., isolated from deep-sea sediment of the Mariana Trench.</title>
        <authorList>
            <person name="Fu H."/>
        </authorList>
    </citation>
    <scope>NUCLEOTIDE SEQUENCE</scope>
    <source>
        <strain evidence="1">MT39</strain>
    </source>
</reference>
<comment type="caution">
    <text evidence="1">The sequence shown here is derived from an EMBL/GenBank/DDBJ whole genome shotgun (WGS) entry which is preliminary data.</text>
</comment>
<sequence length="64" mass="7567">MHKHTADFIDLIKQVYFTKILATRRGFFVECHYETGEVIQEKGNRIKNFRMALPTDDFSVKTDD</sequence>
<dbReference type="RefSeq" id="WP_266070507.1">
    <property type="nucleotide sequence ID" value="NZ_JAPJDA010000022.1"/>
</dbReference>
<keyword evidence="2" id="KW-1185">Reference proteome</keyword>
<evidence type="ECO:0000313" key="2">
    <source>
        <dbReference type="Proteomes" id="UP001148482"/>
    </source>
</evidence>
<protein>
    <submittedName>
        <fullName evidence="1">Uncharacterized protein</fullName>
    </submittedName>
</protein>
<evidence type="ECO:0000313" key="1">
    <source>
        <dbReference type="EMBL" id="MCX2839175.1"/>
    </source>
</evidence>
<dbReference type="EMBL" id="JAPJDA010000022">
    <property type="protein sequence ID" value="MCX2839175.1"/>
    <property type="molecule type" value="Genomic_DNA"/>
</dbReference>
<gene>
    <name evidence="1" type="ORF">OQ279_13550</name>
</gene>
<name>A0A9X3D1A2_9FLAO</name>
<accession>A0A9X3D1A2</accession>
<organism evidence="1 2">
    <name type="scientific">Salinimicrobium profundisediminis</name>
    <dbReference type="NCBI Taxonomy" id="2994553"/>
    <lineage>
        <taxon>Bacteria</taxon>
        <taxon>Pseudomonadati</taxon>
        <taxon>Bacteroidota</taxon>
        <taxon>Flavobacteriia</taxon>
        <taxon>Flavobacteriales</taxon>
        <taxon>Flavobacteriaceae</taxon>
        <taxon>Salinimicrobium</taxon>
    </lineage>
</organism>
<dbReference type="Proteomes" id="UP001148482">
    <property type="component" value="Unassembled WGS sequence"/>
</dbReference>
<proteinExistence type="predicted"/>
<dbReference type="AlphaFoldDB" id="A0A9X3D1A2"/>